<keyword evidence="19" id="KW-1185">Reference proteome</keyword>
<dbReference type="EMBL" id="CP002292">
    <property type="protein sequence ID" value="ADP70916.1"/>
    <property type="molecule type" value="Genomic_DNA"/>
</dbReference>
<dbReference type="RefSeq" id="WP_013419312.1">
    <property type="nucleotide sequence ID" value="NC_014664.1"/>
</dbReference>
<dbReference type="eggNOG" id="COG0209">
    <property type="taxonomic scope" value="Bacteria"/>
</dbReference>
<keyword evidence="6 14" id="KW-0237">DNA synthesis</keyword>
<dbReference type="EC" id="1.17.4.1" evidence="3 14"/>
<evidence type="ECO:0000256" key="9">
    <source>
        <dbReference type="ARBA" id="ARBA00023116"/>
    </source>
</evidence>
<dbReference type="Pfam" id="PF00317">
    <property type="entry name" value="Ribonuc_red_lgN"/>
    <property type="match status" value="1"/>
</dbReference>
<comment type="similarity">
    <text evidence="2 14">Belongs to the ribonucleoside diphosphate reductase class-2 family.</text>
</comment>
<evidence type="ECO:0000259" key="17">
    <source>
        <dbReference type="Pfam" id="PF12637"/>
    </source>
</evidence>
<dbReference type="InterPro" id="IPR024434">
    <property type="entry name" value="TSCPD_dom"/>
</dbReference>
<evidence type="ECO:0000256" key="11">
    <source>
        <dbReference type="ARBA" id="ARBA00023285"/>
    </source>
</evidence>
<sequence length="762" mass="82952">MLIPISRQIWEAKYRYTPAHGEPEQSVEETFARVARAAALAEQEASQKDWEKRFLDAMADFAFIPAGRILAGAGTGRDVTLFNCFVMGEIGDDMGSIFAHVREAALTLQQGGGIGHDFSTLRPKGAPVKGVGADASGPVSFMDVWDAMCRTIMSAGSRRGAMMGTLRCDHPDIEAFIEAKADPARLRNFNLSVLVTDAFMEAVKADARWPLTFEGTVFREVSARGLWLKIMRSAYDYAEPGVIFIDRVNAANNLAWCETISATNPCGEQPLPPYGACLLGSINLAALIEKPFEPEARLDEARLERLVPVAVRLLDNIIDVSRYPLPSQEREAKAKRRIGLGVTGLADALIFCGAHYGEESGRALAASWMARISELAYEASAALAKEKGAFPLFDAEAFLARPFPASLPPPLQKAIRQHGIRNGVLTSIAPTGTISLLAGNVSSGVEPVFDFEFSRRVLQPDGSARHETVEDYAVRIFRERQGSEPLPPAFVAARELTPAQHLEMQAALQRHVDASISKTVNCPASIPFEDFEMLYADAYRLGLKGCTAYRPNAVTGEVLTPASTEEPPAQPALPLAAAVAREGHSIEPIPRLREPVLSGFTYKLKWPGSDHAIYVTINDSIENGERRPFEIFINSKNLEHYAWTVALTRMISAIFRRGGDVSFVVEELKAVFDPRGGAWMEGRYVPSLLAAIGDIVERHFIHIGFHGGASELARAVPSPPGDDSVQEGGIYLTNFCPRCGAPGMISQEGCRACRVCGFSTCN</sequence>
<dbReference type="InterPro" id="IPR050862">
    <property type="entry name" value="RdRp_reductase_class-2"/>
</dbReference>
<evidence type="ECO:0000256" key="10">
    <source>
        <dbReference type="ARBA" id="ARBA00023157"/>
    </source>
</evidence>
<evidence type="ECO:0000256" key="6">
    <source>
        <dbReference type="ARBA" id="ARBA00022634"/>
    </source>
</evidence>
<dbReference type="STRING" id="648757.Rvan_1666"/>
<dbReference type="Gene3D" id="3.20.70.20">
    <property type="match status" value="1"/>
</dbReference>
<dbReference type="NCBIfam" id="TIGR02504">
    <property type="entry name" value="NrdJ_Z"/>
    <property type="match status" value="1"/>
</dbReference>
<evidence type="ECO:0000256" key="13">
    <source>
        <dbReference type="ARBA" id="ARBA00047754"/>
    </source>
</evidence>
<comment type="cofactor">
    <cofactor evidence="1 14">
        <name>adenosylcob(III)alamin</name>
        <dbReference type="ChEBI" id="CHEBI:18408"/>
    </cofactor>
</comment>
<feature type="domain" description="TSCPD" evidence="17">
    <location>
        <begin position="597"/>
        <end position="699"/>
    </location>
</feature>
<dbReference type="GO" id="GO:0009263">
    <property type="term" value="P:deoxyribonucleotide biosynthetic process"/>
    <property type="evidence" value="ECO:0007669"/>
    <property type="project" value="UniProtKB-KW"/>
</dbReference>
<dbReference type="InterPro" id="IPR000788">
    <property type="entry name" value="RNR_lg_C"/>
</dbReference>
<dbReference type="AlphaFoldDB" id="E3I8K7"/>
<name>E3I8K7_RHOVT</name>
<keyword evidence="5 14" id="KW-0846">Cobalamin</keyword>
<keyword evidence="9" id="KW-0215">Deoxyribonucleotide synthesis</keyword>
<evidence type="ECO:0000256" key="4">
    <source>
        <dbReference type="ARBA" id="ARBA00014409"/>
    </source>
</evidence>
<dbReference type="CDD" id="cd02888">
    <property type="entry name" value="RNR_II_dimer"/>
    <property type="match status" value="1"/>
</dbReference>
<gene>
    <name evidence="18" type="ordered locus">Rvan_1666</name>
</gene>
<evidence type="ECO:0000256" key="3">
    <source>
        <dbReference type="ARBA" id="ARBA00012274"/>
    </source>
</evidence>
<evidence type="ECO:0000259" key="15">
    <source>
        <dbReference type="Pfam" id="PF00317"/>
    </source>
</evidence>
<reference evidence="19" key="1">
    <citation type="journal article" date="2011" name="J. Bacteriol.">
        <title>Genome sequences of eight morphologically diverse alphaproteobacteria.</title>
        <authorList>
            <consortium name="US DOE Joint Genome Institute"/>
            <person name="Brown P.J."/>
            <person name="Kysela D.T."/>
            <person name="Buechlein A."/>
            <person name="Hemmerich C."/>
            <person name="Brun Y.V."/>
        </authorList>
    </citation>
    <scope>NUCLEOTIDE SEQUENCE [LARGE SCALE GENOMIC DNA]</scope>
    <source>
        <strain evidence="19">ATCC 17100 / ATH 3.1.1 / DSM 162 / LMG 4299</strain>
    </source>
</reference>
<evidence type="ECO:0000256" key="8">
    <source>
        <dbReference type="ARBA" id="ARBA00023002"/>
    </source>
</evidence>
<feature type="domain" description="Ribonucleotide reductase large subunit C-terminal" evidence="16">
    <location>
        <begin position="83"/>
        <end position="549"/>
    </location>
</feature>
<dbReference type="HOGENOM" id="CLU_000404_2_0_5"/>
<evidence type="ECO:0000256" key="12">
    <source>
        <dbReference type="ARBA" id="ARBA00025437"/>
    </source>
</evidence>
<dbReference type="Pfam" id="PF12637">
    <property type="entry name" value="TSCPD"/>
    <property type="match status" value="1"/>
</dbReference>
<protein>
    <recommendedName>
        <fullName evidence="4 14">Vitamin B12-dependent ribonucleotide reductase</fullName>
        <ecNumber evidence="3 14">1.17.4.1</ecNumber>
    </recommendedName>
</protein>
<dbReference type="PANTHER" id="PTHR43371">
    <property type="entry name" value="VITAMIN B12-DEPENDENT RIBONUCLEOTIDE REDUCTASE"/>
    <property type="match status" value="1"/>
</dbReference>
<dbReference type="Pfam" id="PF02867">
    <property type="entry name" value="Ribonuc_red_lgC"/>
    <property type="match status" value="1"/>
</dbReference>
<dbReference type="Proteomes" id="UP000001399">
    <property type="component" value="Chromosome"/>
</dbReference>
<dbReference type="KEGG" id="rva:Rvan_1666"/>
<dbReference type="GO" id="GO:0004748">
    <property type="term" value="F:ribonucleoside-diphosphate reductase activity, thioredoxin disulfide as acceptor"/>
    <property type="evidence" value="ECO:0007669"/>
    <property type="project" value="UniProtKB-EC"/>
</dbReference>
<keyword evidence="7 14" id="KW-0547">Nucleotide-binding</keyword>
<evidence type="ECO:0000256" key="14">
    <source>
        <dbReference type="RuleBase" id="RU364064"/>
    </source>
</evidence>
<feature type="domain" description="Ribonucleotide reductase large subunit N-terminal" evidence="15">
    <location>
        <begin position="5"/>
        <end position="77"/>
    </location>
</feature>
<comment type="catalytic activity">
    <reaction evidence="13 14">
        <text>a 2'-deoxyribonucleoside 5'-diphosphate + [thioredoxin]-disulfide + H2O = a ribonucleoside 5'-diphosphate + [thioredoxin]-dithiol</text>
        <dbReference type="Rhea" id="RHEA:23252"/>
        <dbReference type="Rhea" id="RHEA-COMP:10698"/>
        <dbReference type="Rhea" id="RHEA-COMP:10700"/>
        <dbReference type="ChEBI" id="CHEBI:15377"/>
        <dbReference type="ChEBI" id="CHEBI:29950"/>
        <dbReference type="ChEBI" id="CHEBI:50058"/>
        <dbReference type="ChEBI" id="CHEBI:57930"/>
        <dbReference type="ChEBI" id="CHEBI:73316"/>
        <dbReference type="EC" id="1.17.4.1"/>
    </reaction>
</comment>
<dbReference type="InterPro" id="IPR013344">
    <property type="entry name" value="RNR_NrdJ/NrdZ"/>
</dbReference>
<keyword evidence="11 14" id="KW-0170">Cobalt</keyword>
<dbReference type="PRINTS" id="PR01183">
    <property type="entry name" value="RIBORDTASEM1"/>
</dbReference>
<evidence type="ECO:0000313" key="19">
    <source>
        <dbReference type="Proteomes" id="UP000001399"/>
    </source>
</evidence>
<dbReference type="OrthoDB" id="9762933at2"/>
<evidence type="ECO:0000256" key="2">
    <source>
        <dbReference type="ARBA" id="ARBA00007405"/>
    </source>
</evidence>
<evidence type="ECO:0000256" key="1">
    <source>
        <dbReference type="ARBA" id="ARBA00001922"/>
    </source>
</evidence>
<dbReference type="PANTHER" id="PTHR43371:SF1">
    <property type="entry name" value="RIBONUCLEOSIDE-DIPHOSPHATE REDUCTASE"/>
    <property type="match status" value="1"/>
</dbReference>
<proteinExistence type="inferred from homology"/>
<evidence type="ECO:0000313" key="18">
    <source>
        <dbReference type="EMBL" id="ADP70916.1"/>
    </source>
</evidence>
<dbReference type="GO" id="GO:0071897">
    <property type="term" value="P:DNA biosynthetic process"/>
    <property type="evidence" value="ECO:0007669"/>
    <property type="project" value="UniProtKB-KW"/>
</dbReference>
<accession>E3I8K7</accession>
<dbReference type="GO" id="GO:0005524">
    <property type="term" value="F:ATP binding"/>
    <property type="evidence" value="ECO:0007669"/>
    <property type="project" value="InterPro"/>
</dbReference>
<keyword evidence="8 14" id="KW-0560">Oxidoreductase</keyword>
<organism evidence="18 19">
    <name type="scientific">Rhodomicrobium vannielii (strain ATCC 17100 / DSM 162 / LMG 4299 / NCIMB 10020 / ATH 3.1.1)</name>
    <dbReference type="NCBI Taxonomy" id="648757"/>
    <lineage>
        <taxon>Bacteria</taxon>
        <taxon>Pseudomonadati</taxon>
        <taxon>Pseudomonadota</taxon>
        <taxon>Alphaproteobacteria</taxon>
        <taxon>Hyphomicrobiales</taxon>
        <taxon>Hyphomicrobiaceae</taxon>
        <taxon>Rhodomicrobium</taxon>
    </lineage>
</organism>
<dbReference type="InterPro" id="IPR013509">
    <property type="entry name" value="RNR_lsu_N"/>
</dbReference>
<dbReference type="GO" id="GO:0031419">
    <property type="term" value="F:cobalamin binding"/>
    <property type="evidence" value="ECO:0007669"/>
    <property type="project" value="UniProtKB-KW"/>
</dbReference>
<evidence type="ECO:0000259" key="16">
    <source>
        <dbReference type="Pfam" id="PF02867"/>
    </source>
</evidence>
<evidence type="ECO:0000256" key="5">
    <source>
        <dbReference type="ARBA" id="ARBA00022628"/>
    </source>
</evidence>
<keyword evidence="10" id="KW-1015">Disulfide bond</keyword>
<comment type="function">
    <text evidence="12 14">Catalyzes the reduction of ribonucleotides to deoxyribonucleotides. May function to provide a pool of deoxyribonucleotide precursors for DNA repair during oxygen limitation and/or for immediate growth after restoration of oxygen.</text>
</comment>
<evidence type="ECO:0000256" key="7">
    <source>
        <dbReference type="ARBA" id="ARBA00022741"/>
    </source>
</evidence>
<dbReference type="SUPFAM" id="SSF51998">
    <property type="entry name" value="PFL-like glycyl radical enzymes"/>
    <property type="match status" value="1"/>
</dbReference>